<gene>
    <name evidence="1" type="ORF">M9H77_30676</name>
</gene>
<dbReference type="Proteomes" id="UP001060085">
    <property type="component" value="Linkage Group LG07"/>
</dbReference>
<reference evidence="2" key="1">
    <citation type="journal article" date="2023" name="Nat. Plants">
        <title>Single-cell RNA sequencing provides a high-resolution roadmap for understanding the multicellular compartmentation of specialized metabolism.</title>
        <authorList>
            <person name="Sun S."/>
            <person name="Shen X."/>
            <person name="Li Y."/>
            <person name="Li Y."/>
            <person name="Wang S."/>
            <person name="Li R."/>
            <person name="Zhang H."/>
            <person name="Shen G."/>
            <person name="Guo B."/>
            <person name="Wei J."/>
            <person name="Xu J."/>
            <person name="St-Pierre B."/>
            <person name="Chen S."/>
            <person name="Sun C."/>
        </authorList>
    </citation>
    <scope>NUCLEOTIDE SEQUENCE [LARGE SCALE GENOMIC DNA]</scope>
</reference>
<accession>A0ACB9ZZZ4</accession>
<protein>
    <submittedName>
        <fullName evidence="1">Uncharacterized protein</fullName>
    </submittedName>
</protein>
<keyword evidence="2" id="KW-1185">Reference proteome</keyword>
<organism evidence="1 2">
    <name type="scientific">Catharanthus roseus</name>
    <name type="common">Madagascar periwinkle</name>
    <name type="synonym">Vinca rosea</name>
    <dbReference type="NCBI Taxonomy" id="4058"/>
    <lineage>
        <taxon>Eukaryota</taxon>
        <taxon>Viridiplantae</taxon>
        <taxon>Streptophyta</taxon>
        <taxon>Embryophyta</taxon>
        <taxon>Tracheophyta</taxon>
        <taxon>Spermatophyta</taxon>
        <taxon>Magnoliopsida</taxon>
        <taxon>eudicotyledons</taxon>
        <taxon>Gunneridae</taxon>
        <taxon>Pentapetalae</taxon>
        <taxon>asterids</taxon>
        <taxon>lamiids</taxon>
        <taxon>Gentianales</taxon>
        <taxon>Apocynaceae</taxon>
        <taxon>Rauvolfioideae</taxon>
        <taxon>Vinceae</taxon>
        <taxon>Catharanthinae</taxon>
        <taxon>Catharanthus</taxon>
    </lineage>
</organism>
<sequence length="192" mass="21566">MANPFLVHSMEVSELIEDVRGVWKEDVIHYLFNPLACRSFRLCGGIEWVWHYAKDGQFSVKTAYRLDEDCIARQEGGRACFSTSHDKVWKLLWNGVGMERKWCWVASWLDQIDLFQSFLEEFLQFENGALASVALGADGVGHDEFGAVIRYSGGRVLTIAAPAYAGVGVGRAIGDTAWCGTIEKEWCGRIYS</sequence>
<comment type="caution">
    <text evidence="1">The sequence shown here is derived from an EMBL/GenBank/DDBJ whole genome shotgun (WGS) entry which is preliminary data.</text>
</comment>
<dbReference type="EMBL" id="CM044707">
    <property type="protein sequence ID" value="KAI5653489.1"/>
    <property type="molecule type" value="Genomic_DNA"/>
</dbReference>
<proteinExistence type="predicted"/>
<evidence type="ECO:0000313" key="2">
    <source>
        <dbReference type="Proteomes" id="UP001060085"/>
    </source>
</evidence>
<evidence type="ECO:0000313" key="1">
    <source>
        <dbReference type="EMBL" id="KAI5653489.1"/>
    </source>
</evidence>
<name>A0ACB9ZZZ4_CATRO</name>